<feature type="signal peptide" evidence="6">
    <location>
        <begin position="1"/>
        <end position="20"/>
    </location>
</feature>
<evidence type="ECO:0000313" key="9">
    <source>
        <dbReference type="Proteomes" id="UP001139311"/>
    </source>
</evidence>
<evidence type="ECO:0000256" key="4">
    <source>
        <dbReference type="PROSITE-ProRule" id="PRU00473"/>
    </source>
</evidence>
<dbReference type="EMBL" id="JAJAQI010000047">
    <property type="protein sequence ID" value="MCB4824593.1"/>
    <property type="molecule type" value="Genomic_DNA"/>
</dbReference>
<dbReference type="PANTHER" id="PTHR30329">
    <property type="entry name" value="STATOR ELEMENT OF FLAGELLAR MOTOR COMPLEX"/>
    <property type="match status" value="1"/>
</dbReference>
<evidence type="ECO:0000256" key="6">
    <source>
        <dbReference type="SAM" id="SignalP"/>
    </source>
</evidence>
<feature type="region of interest" description="Disordered" evidence="5">
    <location>
        <begin position="27"/>
        <end position="48"/>
    </location>
</feature>
<evidence type="ECO:0000256" key="2">
    <source>
        <dbReference type="ARBA" id="ARBA00023136"/>
    </source>
</evidence>
<dbReference type="InterPro" id="IPR006665">
    <property type="entry name" value="OmpA-like"/>
</dbReference>
<dbReference type="Gene3D" id="3.30.1330.60">
    <property type="entry name" value="OmpA-like domain"/>
    <property type="match status" value="1"/>
</dbReference>
<organism evidence="8 9">
    <name type="scientific">Roseicella aerolata</name>
    <dbReference type="NCBI Taxonomy" id="2883479"/>
    <lineage>
        <taxon>Bacteria</taxon>
        <taxon>Pseudomonadati</taxon>
        <taxon>Pseudomonadota</taxon>
        <taxon>Alphaproteobacteria</taxon>
        <taxon>Acetobacterales</taxon>
        <taxon>Roseomonadaceae</taxon>
        <taxon>Roseicella</taxon>
    </lineage>
</organism>
<gene>
    <name evidence="8" type="ORF">LHA35_22965</name>
</gene>
<dbReference type="RefSeq" id="WP_226612563.1">
    <property type="nucleotide sequence ID" value="NZ_JAJAQI010000047.1"/>
</dbReference>
<reference evidence="8" key="1">
    <citation type="submission" date="2021-10" db="EMBL/GenBank/DDBJ databases">
        <title>Roseicella aerolatum sp. nov., isolated from aerosols of e-waste dismantling site.</title>
        <authorList>
            <person name="Qin T."/>
        </authorList>
    </citation>
    <scope>NUCLEOTIDE SEQUENCE</scope>
    <source>
        <strain evidence="8">GB24</strain>
    </source>
</reference>
<feature type="compositionally biased region" description="Basic and acidic residues" evidence="5">
    <location>
        <begin position="175"/>
        <end position="195"/>
    </location>
</feature>
<comment type="subcellular location">
    <subcellularLocation>
        <location evidence="1">Cell outer membrane</location>
    </subcellularLocation>
</comment>
<feature type="chain" id="PRO_5040821823" evidence="6">
    <location>
        <begin position="21"/>
        <end position="195"/>
    </location>
</feature>
<keyword evidence="3" id="KW-0998">Cell outer membrane</keyword>
<keyword evidence="6" id="KW-0732">Signal</keyword>
<feature type="domain" description="OmpA-like" evidence="7">
    <location>
        <begin position="75"/>
        <end position="195"/>
    </location>
</feature>
<accession>A0A9X1IJM2</accession>
<evidence type="ECO:0000256" key="5">
    <source>
        <dbReference type="SAM" id="MobiDB-lite"/>
    </source>
</evidence>
<dbReference type="SUPFAM" id="SSF103088">
    <property type="entry name" value="OmpA-like"/>
    <property type="match status" value="1"/>
</dbReference>
<dbReference type="PROSITE" id="PS51123">
    <property type="entry name" value="OMPA_2"/>
    <property type="match status" value="1"/>
</dbReference>
<dbReference type="Pfam" id="PF00691">
    <property type="entry name" value="OmpA"/>
    <property type="match status" value="1"/>
</dbReference>
<comment type="caution">
    <text evidence="8">The sequence shown here is derived from an EMBL/GenBank/DDBJ whole genome shotgun (WGS) entry which is preliminary data.</text>
</comment>
<dbReference type="Proteomes" id="UP001139311">
    <property type="component" value="Unassembled WGS sequence"/>
</dbReference>
<dbReference type="PANTHER" id="PTHR30329:SF21">
    <property type="entry name" value="LIPOPROTEIN YIAD-RELATED"/>
    <property type="match status" value="1"/>
</dbReference>
<feature type="region of interest" description="Disordered" evidence="5">
    <location>
        <begin position="147"/>
        <end position="195"/>
    </location>
</feature>
<evidence type="ECO:0000259" key="7">
    <source>
        <dbReference type="PROSITE" id="PS51123"/>
    </source>
</evidence>
<dbReference type="InterPro" id="IPR006664">
    <property type="entry name" value="OMP_bac"/>
</dbReference>
<sequence length="195" mass="21215">MPWPVPIALCAAVLFLPVTAATQERATGSVTIEQPPPEPRGAIVTMPDGRSVEVPRGGTFDVQGANVVVEQETPRGTSLTVQNDVLFDFDKAELRPEAAEALGRVADIIRQRRPRTVLVVGHTDSVGSDEYNDQLSRRRAEAVRSWLGANGGNGLPPLRAEGRGEREPVAPNSQDGRDNPEGRQKNRRVEVLLER</sequence>
<evidence type="ECO:0000256" key="1">
    <source>
        <dbReference type="ARBA" id="ARBA00004442"/>
    </source>
</evidence>
<dbReference type="GO" id="GO:0009279">
    <property type="term" value="C:cell outer membrane"/>
    <property type="evidence" value="ECO:0007669"/>
    <property type="project" value="UniProtKB-SubCell"/>
</dbReference>
<dbReference type="PRINTS" id="PR01021">
    <property type="entry name" value="OMPADOMAIN"/>
</dbReference>
<dbReference type="InterPro" id="IPR036737">
    <property type="entry name" value="OmpA-like_sf"/>
</dbReference>
<keyword evidence="9" id="KW-1185">Reference proteome</keyword>
<protein>
    <submittedName>
        <fullName evidence="8">OmpA family protein</fullName>
    </submittedName>
</protein>
<name>A0A9X1IJM2_9PROT</name>
<proteinExistence type="predicted"/>
<evidence type="ECO:0000313" key="8">
    <source>
        <dbReference type="EMBL" id="MCB4824593.1"/>
    </source>
</evidence>
<dbReference type="CDD" id="cd07185">
    <property type="entry name" value="OmpA_C-like"/>
    <property type="match status" value="1"/>
</dbReference>
<evidence type="ECO:0000256" key="3">
    <source>
        <dbReference type="ARBA" id="ARBA00023237"/>
    </source>
</evidence>
<dbReference type="AlphaFoldDB" id="A0A9X1IJM2"/>
<keyword evidence="2 4" id="KW-0472">Membrane</keyword>
<dbReference type="InterPro" id="IPR050330">
    <property type="entry name" value="Bact_OuterMem_StrucFunc"/>
</dbReference>